<evidence type="ECO:0000256" key="1">
    <source>
        <dbReference type="ARBA" id="ARBA00004429"/>
    </source>
</evidence>
<dbReference type="NCBIfam" id="TIGR00797">
    <property type="entry name" value="matE"/>
    <property type="match status" value="1"/>
</dbReference>
<gene>
    <name evidence="11" type="ORF">GCM10023337_00210</name>
</gene>
<proteinExistence type="predicted"/>
<feature type="transmembrane region" description="Helical" evidence="10">
    <location>
        <begin position="362"/>
        <end position="379"/>
    </location>
</feature>
<dbReference type="InterPro" id="IPR048279">
    <property type="entry name" value="MdtK-like"/>
</dbReference>
<keyword evidence="7" id="KW-0406">Ion transport</keyword>
<feature type="transmembrane region" description="Helical" evidence="10">
    <location>
        <begin position="290"/>
        <end position="311"/>
    </location>
</feature>
<dbReference type="Proteomes" id="UP001500227">
    <property type="component" value="Unassembled WGS sequence"/>
</dbReference>
<evidence type="ECO:0000256" key="8">
    <source>
        <dbReference type="ARBA" id="ARBA00023136"/>
    </source>
</evidence>
<evidence type="ECO:0000256" key="9">
    <source>
        <dbReference type="ARBA" id="ARBA00031636"/>
    </source>
</evidence>
<evidence type="ECO:0000256" key="5">
    <source>
        <dbReference type="ARBA" id="ARBA00022692"/>
    </source>
</evidence>
<evidence type="ECO:0000313" key="11">
    <source>
        <dbReference type="EMBL" id="GAA5083485.1"/>
    </source>
</evidence>
<keyword evidence="5 10" id="KW-0812">Transmembrane</keyword>
<dbReference type="EMBL" id="BAABKD010000001">
    <property type="protein sequence ID" value="GAA5083485.1"/>
    <property type="molecule type" value="Genomic_DNA"/>
</dbReference>
<protein>
    <recommendedName>
        <fullName evidence="9">Multidrug-efflux transporter</fullName>
    </recommendedName>
</protein>
<dbReference type="InterPro" id="IPR002528">
    <property type="entry name" value="MATE_fam"/>
</dbReference>
<feature type="transmembrane region" description="Helical" evidence="10">
    <location>
        <begin position="428"/>
        <end position="449"/>
    </location>
</feature>
<feature type="transmembrane region" description="Helical" evidence="10">
    <location>
        <begin position="400"/>
        <end position="422"/>
    </location>
</feature>
<reference evidence="12" key="1">
    <citation type="journal article" date="2019" name="Int. J. Syst. Evol. Microbiol.">
        <title>The Global Catalogue of Microorganisms (GCM) 10K type strain sequencing project: providing services to taxonomists for standard genome sequencing and annotation.</title>
        <authorList>
            <consortium name="The Broad Institute Genomics Platform"/>
            <consortium name="The Broad Institute Genome Sequencing Center for Infectious Disease"/>
            <person name="Wu L."/>
            <person name="Ma J."/>
        </authorList>
    </citation>
    <scope>NUCLEOTIDE SEQUENCE [LARGE SCALE GENOMIC DNA]</scope>
    <source>
        <strain evidence="12">JCM 18423</strain>
    </source>
</reference>
<keyword evidence="2" id="KW-0813">Transport</keyword>
<feature type="transmembrane region" description="Helical" evidence="10">
    <location>
        <begin position="198"/>
        <end position="220"/>
    </location>
</feature>
<feature type="transmembrane region" description="Helical" evidence="10">
    <location>
        <begin position="20"/>
        <end position="42"/>
    </location>
</feature>
<evidence type="ECO:0000256" key="7">
    <source>
        <dbReference type="ARBA" id="ARBA00023065"/>
    </source>
</evidence>
<keyword evidence="8 10" id="KW-0472">Membrane</keyword>
<feature type="transmembrane region" description="Helical" evidence="10">
    <location>
        <begin position="62"/>
        <end position="83"/>
    </location>
</feature>
<keyword evidence="6 10" id="KW-1133">Transmembrane helix</keyword>
<dbReference type="PANTHER" id="PTHR43298">
    <property type="entry name" value="MULTIDRUG RESISTANCE PROTEIN NORM-RELATED"/>
    <property type="match status" value="1"/>
</dbReference>
<dbReference type="CDD" id="cd13131">
    <property type="entry name" value="MATE_NorM_like"/>
    <property type="match status" value="1"/>
</dbReference>
<sequence>MNQTAPSIRYFQELKASIQLGSPLILTNLAQVALLTTNLIFIGRLGKTELAAGSLSASLYHAFMIFSLGLVSATIPMLATTIGKKRSNVREVQQIIRHGFLTAALICIPFWLALWHADTLWTALGQNPDTIEKAIQYVRMVQWSLFPYLGYIVIRSFFAALEKPIWTLIIAIGGIFANAFFAWLFIFGNWGMPTLGIAGAGLATTLTNILMFVGMLVLVFKHPLFHRYQIFMHFWQWNLTRLLNMWKLGIPIAITFTLETLVFYAAVLMMGRIGDTSLAAHAIAMQISSVTYMIPLGFGQVATIRVGLAMGRAHPKDAVQAGWVAYTLGVGFMAIAAAVMWWQPEWLIHFFIDVSAPENRAVIITAVQFLFFAALFQLADGAQAVAAGMLRGLYDTRTPMLLALIGYWVLGVPIGAFLAFGVGLEGTGIWIGFVTGLSVVALLLTLRWWRHGQRLLERG</sequence>
<feature type="transmembrane region" description="Helical" evidence="10">
    <location>
        <begin position="248"/>
        <end position="270"/>
    </location>
</feature>
<keyword evidence="12" id="KW-1185">Reference proteome</keyword>
<dbReference type="PANTHER" id="PTHR43298:SF2">
    <property type="entry name" value="FMN_FAD EXPORTER YEEO-RELATED"/>
    <property type="match status" value="1"/>
</dbReference>
<dbReference type="RefSeq" id="WP_345368733.1">
    <property type="nucleotide sequence ID" value="NZ_BAABKD010000001.1"/>
</dbReference>
<dbReference type="PIRSF" id="PIRSF006603">
    <property type="entry name" value="DinF"/>
    <property type="match status" value="1"/>
</dbReference>
<feature type="transmembrane region" description="Helical" evidence="10">
    <location>
        <begin position="323"/>
        <end position="342"/>
    </location>
</feature>
<feature type="transmembrane region" description="Helical" evidence="10">
    <location>
        <begin position="134"/>
        <end position="154"/>
    </location>
</feature>
<comment type="subcellular location">
    <subcellularLocation>
        <location evidence="1">Cell inner membrane</location>
        <topology evidence="1">Multi-pass membrane protein</topology>
    </subcellularLocation>
</comment>
<dbReference type="InterPro" id="IPR050222">
    <property type="entry name" value="MATE_MdtK"/>
</dbReference>
<evidence type="ECO:0000256" key="3">
    <source>
        <dbReference type="ARBA" id="ARBA00022449"/>
    </source>
</evidence>
<feature type="transmembrane region" description="Helical" evidence="10">
    <location>
        <begin position="166"/>
        <end position="186"/>
    </location>
</feature>
<evidence type="ECO:0000256" key="2">
    <source>
        <dbReference type="ARBA" id="ARBA00022448"/>
    </source>
</evidence>
<dbReference type="Pfam" id="PF01554">
    <property type="entry name" value="MatE"/>
    <property type="match status" value="2"/>
</dbReference>
<keyword evidence="4" id="KW-1003">Cell membrane</keyword>
<keyword evidence="3" id="KW-0050">Antiport</keyword>
<evidence type="ECO:0000313" key="12">
    <source>
        <dbReference type="Proteomes" id="UP001500227"/>
    </source>
</evidence>
<evidence type="ECO:0000256" key="4">
    <source>
        <dbReference type="ARBA" id="ARBA00022475"/>
    </source>
</evidence>
<name>A0ABP9LRU6_9BURK</name>
<evidence type="ECO:0000256" key="10">
    <source>
        <dbReference type="SAM" id="Phobius"/>
    </source>
</evidence>
<accession>A0ABP9LRU6</accession>
<feature type="transmembrane region" description="Helical" evidence="10">
    <location>
        <begin position="95"/>
        <end position="114"/>
    </location>
</feature>
<comment type="caution">
    <text evidence="11">The sequence shown here is derived from an EMBL/GenBank/DDBJ whole genome shotgun (WGS) entry which is preliminary data.</text>
</comment>
<organism evidence="11 12">
    <name type="scientific">Paenalcaligenes hermetiae</name>
    <dbReference type="NCBI Taxonomy" id="1157987"/>
    <lineage>
        <taxon>Bacteria</taxon>
        <taxon>Pseudomonadati</taxon>
        <taxon>Pseudomonadota</taxon>
        <taxon>Betaproteobacteria</taxon>
        <taxon>Burkholderiales</taxon>
        <taxon>Alcaligenaceae</taxon>
        <taxon>Paenalcaligenes</taxon>
    </lineage>
</organism>
<evidence type="ECO:0000256" key="6">
    <source>
        <dbReference type="ARBA" id="ARBA00022989"/>
    </source>
</evidence>